<dbReference type="Proteomes" id="UP000176339">
    <property type="component" value="Unassembled WGS sequence"/>
</dbReference>
<dbReference type="GO" id="GO:0019843">
    <property type="term" value="F:rRNA binding"/>
    <property type="evidence" value="ECO:0007669"/>
    <property type="project" value="UniProtKB-UniRule"/>
</dbReference>
<dbReference type="AlphaFoldDB" id="A0A1F5NZ40"/>
<keyword evidence="2 5" id="KW-0689">Ribosomal protein</keyword>
<evidence type="ECO:0000256" key="4">
    <source>
        <dbReference type="ARBA" id="ARBA00035206"/>
    </source>
</evidence>
<dbReference type="InterPro" id="IPR014722">
    <property type="entry name" value="Rib_uL2_dom2"/>
</dbReference>
<comment type="similarity">
    <text evidence="1 5">Belongs to the universal ribosomal protein uL24 family.</text>
</comment>
<dbReference type="CDD" id="cd06089">
    <property type="entry name" value="KOW_RPL26"/>
    <property type="match status" value="1"/>
</dbReference>
<dbReference type="InterPro" id="IPR041988">
    <property type="entry name" value="Ribosomal_uL24_KOW"/>
</dbReference>
<comment type="subunit">
    <text evidence="5">Part of the 50S ribosomal subunit.</text>
</comment>
<dbReference type="PANTHER" id="PTHR12903">
    <property type="entry name" value="MITOCHONDRIAL RIBOSOMAL PROTEIN L24"/>
    <property type="match status" value="1"/>
</dbReference>
<keyword evidence="3 5" id="KW-0687">Ribonucleoprotein</keyword>
<keyword evidence="5" id="KW-0699">rRNA-binding</keyword>
<sequence>MIIKKGQTVKILSGKDRNKTGKVLSVNAKTGKAVVEGVNILTRHERAKKAGAKGQKVQYPSPMNLSKLQLLCPHCGKPTRLGRKCTQCGKELK</sequence>
<comment type="function">
    <text evidence="5">One of two assembly initiator proteins, it binds directly to the 5'-end of the 23S rRNA, where it nucleates assembly of the 50S subunit.</text>
</comment>
<reference evidence="7 8" key="1">
    <citation type="journal article" date="2016" name="Nat. Commun.">
        <title>Thousands of microbial genomes shed light on interconnected biogeochemical processes in an aquifer system.</title>
        <authorList>
            <person name="Anantharaman K."/>
            <person name="Brown C.T."/>
            <person name="Hug L.A."/>
            <person name="Sharon I."/>
            <person name="Castelle C.J."/>
            <person name="Probst A.J."/>
            <person name="Thomas B.C."/>
            <person name="Singh A."/>
            <person name="Wilkins M.J."/>
            <person name="Karaoz U."/>
            <person name="Brodie E.L."/>
            <person name="Williams K.H."/>
            <person name="Hubbard S.S."/>
            <person name="Banfield J.F."/>
        </authorList>
    </citation>
    <scope>NUCLEOTIDE SEQUENCE [LARGE SCALE GENOMIC DNA]</scope>
</reference>
<dbReference type="EMBL" id="MFEN01000068">
    <property type="protein sequence ID" value="OGE82590.1"/>
    <property type="molecule type" value="Genomic_DNA"/>
</dbReference>
<feature type="domain" description="KOW" evidence="6">
    <location>
        <begin position="2"/>
        <end position="29"/>
    </location>
</feature>
<dbReference type="GO" id="GO:1990904">
    <property type="term" value="C:ribonucleoprotein complex"/>
    <property type="evidence" value="ECO:0007669"/>
    <property type="project" value="UniProtKB-KW"/>
</dbReference>
<dbReference type="Gene3D" id="2.30.30.30">
    <property type="match status" value="1"/>
</dbReference>
<organism evidence="7 8">
    <name type="scientific">Candidatus Doudnabacteria bacterium RIFCSPHIGHO2_01_FULL_49_9</name>
    <dbReference type="NCBI Taxonomy" id="1817827"/>
    <lineage>
        <taxon>Bacteria</taxon>
        <taxon>Candidatus Doudnaibacteriota</taxon>
    </lineage>
</organism>
<evidence type="ECO:0000256" key="5">
    <source>
        <dbReference type="HAMAP-Rule" id="MF_01326"/>
    </source>
</evidence>
<dbReference type="GO" id="GO:0006412">
    <property type="term" value="P:translation"/>
    <property type="evidence" value="ECO:0007669"/>
    <property type="project" value="UniProtKB-UniRule"/>
</dbReference>
<evidence type="ECO:0000256" key="2">
    <source>
        <dbReference type="ARBA" id="ARBA00022980"/>
    </source>
</evidence>
<evidence type="ECO:0000256" key="1">
    <source>
        <dbReference type="ARBA" id="ARBA00010618"/>
    </source>
</evidence>
<dbReference type="Pfam" id="PF00467">
    <property type="entry name" value="KOW"/>
    <property type="match status" value="1"/>
</dbReference>
<dbReference type="InterPro" id="IPR003256">
    <property type="entry name" value="Ribosomal_uL24"/>
</dbReference>
<evidence type="ECO:0000313" key="7">
    <source>
        <dbReference type="EMBL" id="OGE82590.1"/>
    </source>
</evidence>
<dbReference type="InterPro" id="IPR057264">
    <property type="entry name" value="Ribosomal_uL24_C"/>
</dbReference>
<comment type="function">
    <text evidence="5">One of the proteins that surrounds the polypeptide exit tunnel on the outside of the subunit.</text>
</comment>
<dbReference type="GO" id="GO:0005840">
    <property type="term" value="C:ribosome"/>
    <property type="evidence" value="ECO:0007669"/>
    <property type="project" value="UniProtKB-KW"/>
</dbReference>
<dbReference type="InterPro" id="IPR005824">
    <property type="entry name" value="KOW"/>
</dbReference>
<name>A0A1F5NZ40_9BACT</name>
<evidence type="ECO:0000256" key="3">
    <source>
        <dbReference type="ARBA" id="ARBA00023274"/>
    </source>
</evidence>
<accession>A0A1F5NZ40</accession>
<proteinExistence type="inferred from homology"/>
<evidence type="ECO:0000259" key="6">
    <source>
        <dbReference type="SMART" id="SM00739"/>
    </source>
</evidence>
<dbReference type="GO" id="GO:0003735">
    <property type="term" value="F:structural constituent of ribosome"/>
    <property type="evidence" value="ECO:0007669"/>
    <property type="project" value="InterPro"/>
</dbReference>
<dbReference type="Pfam" id="PF17136">
    <property type="entry name" value="ribosomal_L24"/>
    <property type="match status" value="1"/>
</dbReference>
<protein>
    <recommendedName>
        <fullName evidence="4 5">Large ribosomal subunit protein uL24</fullName>
    </recommendedName>
</protein>
<keyword evidence="5" id="KW-0694">RNA-binding</keyword>
<dbReference type="SUPFAM" id="SSF50104">
    <property type="entry name" value="Translation proteins SH3-like domain"/>
    <property type="match status" value="1"/>
</dbReference>
<comment type="caution">
    <text evidence="7">The sequence shown here is derived from an EMBL/GenBank/DDBJ whole genome shotgun (WGS) entry which is preliminary data.</text>
</comment>
<dbReference type="NCBIfam" id="TIGR01079">
    <property type="entry name" value="rplX_bact"/>
    <property type="match status" value="1"/>
</dbReference>
<dbReference type="SMART" id="SM00739">
    <property type="entry name" value="KOW"/>
    <property type="match status" value="1"/>
</dbReference>
<dbReference type="InterPro" id="IPR008991">
    <property type="entry name" value="Translation_prot_SH3-like_sf"/>
</dbReference>
<dbReference type="HAMAP" id="MF_01326_B">
    <property type="entry name" value="Ribosomal_uL24_B"/>
    <property type="match status" value="1"/>
</dbReference>
<gene>
    <name evidence="5" type="primary">rplX</name>
    <name evidence="7" type="ORF">A2846_00495</name>
</gene>
<evidence type="ECO:0000313" key="8">
    <source>
        <dbReference type="Proteomes" id="UP000176339"/>
    </source>
</evidence>